<dbReference type="AlphaFoldDB" id="A0A8S1AYX6"/>
<protein>
    <submittedName>
        <fullName evidence="1">Uncharacterized protein</fullName>
    </submittedName>
</protein>
<evidence type="ECO:0000313" key="2">
    <source>
        <dbReference type="Proteomes" id="UP000494256"/>
    </source>
</evidence>
<reference evidence="1 2" key="1">
    <citation type="submission" date="2020-04" db="EMBL/GenBank/DDBJ databases">
        <authorList>
            <person name="Wallbank WR R."/>
            <person name="Pardo Diaz C."/>
            <person name="Kozak K."/>
            <person name="Martin S."/>
            <person name="Jiggins C."/>
            <person name="Moest M."/>
            <person name="Warren A I."/>
            <person name="Byers J.R.P. K."/>
            <person name="Montejo-Kovacevich G."/>
            <person name="Yen C E."/>
        </authorList>
    </citation>
    <scope>NUCLEOTIDE SEQUENCE [LARGE SCALE GENOMIC DNA]</scope>
</reference>
<gene>
    <name evidence="1" type="ORF">APLA_LOCUS13103</name>
</gene>
<accession>A0A8S1AYX6</accession>
<dbReference type="EMBL" id="CADEBD010000348">
    <property type="protein sequence ID" value="CAB3250437.1"/>
    <property type="molecule type" value="Genomic_DNA"/>
</dbReference>
<organism evidence="1 2">
    <name type="scientific">Arctia plantaginis</name>
    <name type="common">Wood tiger moth</name>
    <name type="synonym">Phalaena plantaginis</name>
    <dbReference type="NCBI Taxonomy" id="874455"/>
    <lineage>
        <taxon>Eukaryota</taxon>
        <taxon>Metazoa</taxon>
        <taxon>Ecdysozoa</taxon>
        <taxon>Arthropoda</taxon>
        <taxon>Hexapoda</taxon>
        <taxon>Insecta</taxon>
        <taxon>Pterygota</taxon>
        <taxon>Neoptera</taxon>
        <taxon>Endopterygota</taxon>
        <taxon>Lepidoptera</taxon>
        <taxon>Glossata</taxon>
        <taxon>Ditrysia</taxon>
        <taxon>Noctuoidea</taxon>
        <taxon>Erebidae</taxon>
        <taxon>Arctiinae</taxon>
        <taxon>Arctia</taxon>
    </lineage>
</organism>
<sequence length="107" mass="12718">MHQQIDIDMDSLLKKLWSIDESAKRTLTFDERVCEDIYKTTHSRDSDGRYIVKLPFKITPQEIGSTRDIALKRLEQLERRLENKPLFSIQHGPFRAAYNLKELVDRR</sequence>
<proteinExistence type="predicted"/>
<dbReference type="OrthoDB" id="10261782at2759"/>
<name>A0A8S1AYX6_ARCPL</name>
<dbReference type="Proteomes" id="UP000494256">
    <property type="component" value="Unassembled WGS sequence"/>
</dbReference>
<evidence type="ECO:0000313" key="1">
    <source>
        <dbReference type="EMBL" id="CAB3250437.1"/>
    </source>
</evidence>
<comment type="caution">
    <text evidence="1">The sequence shown here is derived from an EMBL/GenBank/DDBJ whole genome shotgun (WGS) entry which is preliminary data.</text>
</comment>